<dbReference type="STRING" id="1042311.A0A2T3ZCH3"/>
<dbReference type="Gene3D" id="3.30.200.20">
    <property type="entry name" value="Phosphorylase Kinase, domain 1"/>
    <property type="match status" value="1"/>
</dbReference>
<dbReference type="InterPro" id="IPR002575">
    <property type="entry name" value="Aminoglycoside_PTrfase"/>
</dbReference>
<evidence type="ECO:0000313" key="2">
    <source>
        <dbReference type="EMBL" id="PTB42504.1"/>
    </source>
</evidence>
<name>A0A2T3ZCH3_TRIA4</name>
<feature type="domain" description="Aminoglycoside phosphotransferase" evidence="1">
    <location>
        <begin position="128"/>
        <end position="301"/>
    </location>
</feature>
<evidence type="ECO:0000259" key="1">
    <source>
        <dbReference type="Pfam" id="PF01636"/>
    </source>
</evidence>
<dbReference type="EMBL" id="KZ679260">
    <property type="protein sequence ID" value="PTB42504.1"/>
    <property type="molecule type" value="Genomic_DNA"/>
</dbReference>
<proteinExistence type="predicted"/>
<dbReference type="Pfam" id="PF01636">
    <property type="entry name" value="APH"/>
    <property type="match status" value="1"/>
</dbReference>
<dbReference type="OrthoDB" id="25129at2759"/>
<dbReference type="Gene3D" id="3.90.1200.10">
    <property type="match status" value="1"/>
</dbReference>
<organism evidence="2 3">
    <name type="scientific">Trichoderma asperellum (strain ATCC 204424 / CBS 433.97 / NBRC 101777)</name>
    <dbReference type="NCBI Taxonomy" id="1042311"/>
    <lineage>
        <taxon>Eukaryota</taxon>
        <taxon>Fungi</taxon>
        <taxon>Dikarya</taxon>
        <taxon>Ascomycota</taxon>
        <taxon>Pezizomycotina</taxon>
        <taxon>Sordariomycetes</taxon>
        <taxon>Hypocreomycetidae</taxon>
        <taxon>Hypocreales</taxon>
        <taxon>Hypocreaceae</taxon>
        <taxon>Trichoderma</taxon>
    </lineage>
</organism>
<evidence type="ECO:0000313" key="3">
    <source>
        <dbReference type="Proteomes" id="UP000240493"/>
    </source>
</evidence>
<keyword evidence="3" id="KW-1185">Reference proteome</keyword>
<protein>
    <recommendedName>
        <fullName evidence="1">Aminoglycoside phosphotransferase domain-containing protein</fullName>
    </recommendedName>
</protein>
<accession>A0A2T3ZCH3</accession>
<dbReference type="SUPFAM" id="SSF56112">
    <property type="entry name" value="Protein kinase-like (PK-like)"/>
    <property type="match status" value="1"/>
</dbReference>
<gene>
    <name evidence="2" type="ORF">M441DRAFT_26240</name>
</gene>
<sequence>MALREEDERAFTQRVLDELAHTPYSCSGLTKLSGGTANFLYRGTLLKPLEGDANIKVAQTVVVKRSTDYVATNRDFPLEITRCIFEESMLLALDGIGYAIATSSGPSVVTAPRLYMFDPDTYTQVHEDFLGATDLTTILQSTNVDQILPKSNRQSIGYALGSWLRFFHNWTSEPAQTALRERVGPNNGMRQLKCLITYDSFIEILERHPETIEGYKETLEAVKSTMKYEFERPPTEGDEIRGLIHGDFWAGNVLLPDSSWNDAQQSTQEPHKLIVIDWENAQFGHRAVDIGGILADLYERKHFKNIDASIPIMQGFMRGYGPMSEELAFNIAIHAGVHLICWYYRRNRNDPLPFPLPKVLDALTLGRDFILKGWAKDKKWFEGSVLAPLFSDN</sequence>
<reference evidence="2 3" key="1">
    <citation type="submission" date="2016-07" db="EMBL/GenBank/DDBJ databases">
        <title>Multiple horizontal gene transfer events from other fungi enriched the ability of initially mycotrophic Trichoderma (Ascomycota) to feed on dead plant biomass.</title>
        <authorList>
            <consortium name="DOE Joint Genome Institute"/>
            <person name="Aerts A."/>
            <person name="Atanasova L."/>
            <person name="Chenthamara K."/>
            <person name="Zhang J."/>
            <person name="Grujic M."/>
            <person name="Henrissat B."/>
            <person name="Kuo A."/>
            <person name="Salamov A."/>
            <person name="Lipzen A."/>
            <person name="Labutti K."/>
            <person name="Barry K."/>
            <person name="Miao Y."/>
            <person name="Rahimi M.J."/>
            <person name="Shen Q."/>
            <person name="Grigoriev I.V."/>
            <person name="Kubicek C.P."/>
            <person name="Druzhinina I.S."/>
        </authorList>
    </citation>
    <scope>NUCLEOTIDE SEQUENCE [LARGE SCALE GENOMIC DNA]</scope>
    <source>
        <strain evidence="2 3">CBS 433.97</strain>
    </source>
</reference>
<dbReference type="Proteomes" id="UP000240493">
    <property type="component" value="Unassembled WGS sequence"/>
</dbReference>
<dbReference type="AlphaFoldDB" id="A0A2T3ZCH3"/>
<dbReference type="InterPro" id="IPR011009">
    <property type="entry name" value="Kinase-like_dom_sf"/>
</dbReference>